<evidence type="ECO:0000256" key="6">
    <source>
        <dbReference type="SAM" id="Phobius"/>
    </source>
</evidence>
<feature type="transmembrane region" description="Helical" evidence="6">
    <location>
        <begin position="84"/>
        <end position="105"/>
    </location>
</feature>
<keyword evidence="3 6" id="KW-1133">Transmembrane helix</keyword>
<sequence length="181" mass="19728">MSQGSDWKGGEDGWVVEDSAGEKGGLNEEEFYQDPKPLHQNEFTYGVAQEPPPNSSLQPTNDWGNPQREPANRFEYDVESGRTLALLSHLGILFGLPLFIIPLITRDNAFSLHHAKAAAANFIFMMFALAVTFVTCGLGFPLLFLPWVFAIVGMVNAAGGKEAGPWGLGTLGESIFKIDVK</sequence>
<protein>
    <submittedName>
        <fullName evidence="7">DUF4870 domain-containing protein</fullName>
    </submittedName>
</protein>
<accession>A0A5B8XN79</accession>
<feature type="region of interest" description="Disordered" evidence="5">
    <location>
        <begin position="1"/>
        <end position="20"/>
    </location>
</feature>
<evidence type="ECO:0000313" key="8">
    <source>
        <dbReference type="Proteomes" id="UP000321595"/>
    </source>
</evidence>
<keyword evidence="8" id="KW-1185">Reference proteome</keyword>
<evidence type="ECO:0000313" key="7">
    <source>
        <dbReference type="EMBL" id="QED27104.1"/>
    </source>
</evidence>
<name>A0A5B8XN79_9DELT</name>
<dbReference type="AlphaFoldDB" id="A0A5B8XN79"/>
<organism evidence="7 8">
    <name type="scientific">Microvenator marinus</name>
    <dbReference type="NCBI Taxonomy" id="2600177"/>
    <lineage>
        <taxon>Bacteria</taxon>
        <taxon>Deltaproteobacteria</taxon>
        <taxon>Bradymonadales</taxon>
        <taxon>Microvenatoraceae</taxon>
        <taxon>Microvenator</taxon>
    </lineage>
</organism>
<proteinExistence type="predicted"/>
<reference evidence="7 8" key="1">
    <citation type="submission" date="2019-08" db="EMBL/GenBank/DDBJ databases">
        <authorList>
            <person name="Liang Q."/>
        </authorList>
    </citation>
    <scope>NUCLEOTIDE SEQUENCE [LARGE SCALE GENOMIC DNA]</scope>
    <source>
        <strain evidence="7 8">V1718</strain>
    </source>
</reference>
<feature type="region of interest" description="Disordered" evidence="5">
    <location>
        <begin position="42"/>
        <end position="70"/>
    </location>
</feature>
<evidence type="ECO:0000256" key="4">
    <source>
        <dbReference type="ARBA" id="ARBA00023136"/>
    </source>
</evidence>
<evidence type="ECO:0000256" key="2">
    <source>
        <dbReference type="ARBA" id="ARBA00022692"/>
    </source>
</evidence>
<dbReference type="Proteomes" id="UP000321595">
    <property type="component" value="Chromosome"/>
</dbReference>
<gene>
    <name evidence="7" type="ORF">FRD01_07585</name>
</gene>
<dbReference type="Pfam" id="PF09685">
    <property type="entry name" value="MamF_MmsF"/>
    <property type="match status" value="1"/>
</dbReference>
<evidence type="ECO:0000256" key="1">
    <source>
        <dbReference type="ARBA" id="ARBA00004141"/>
    </source>
</evidence>
<dbReference type="OrthoDB" id="10016834at2"/>
<feature type="transmembrane region" description="Helical" evidence="6">
    <location>
        <begin position="117"/>
        <end position="144"/>
    </location>
</feature>
<dbReference type="KEGG" id="bbae:FRD01_07585"/>
<keyword evidence="2 6" id="KW-0812">Transmembrane</keyword>
<evidence type="ECO:0000256" key="3">
    <source>
        <dbReference type="ARBA" id="ARBA00022989"/>
    </source>
</evidence>
<feature type="compositionally biased region" description="Polar residues" evidence="5">
    <location>
        <begin position="55"/>
        <end position="64"/>
    </location>
</feature>
<comment type="subcellular location">
    <subcellularLocation>
        <location evidence="1">Membrane</location>
        <topology evidence="1">Multi-pass membrane protein</topology>
    </subcellularLocation>
</comment>
<evidence type="ECO:0000256" key="5">
    <source>
        <dbReference type="SAM" id="MobiDB-lite"/>
    </source>
</evidence>
<keyword evidence="4 6" id="KW-0472">Membrane</keyword>
<dbReference type="InterPro" id="IPR019109">
    <property type="entry name" value="MamF_MmsF"/>
</dbReference>
<dbReference type="RefSeq" id="WP_146958789.1">
    <property type="nucleotide sequence ID" value="NZ_CP042467.1"/>
</dbReference>
<dbReference type="EMBL" id="CP042467">
    <property type="protein sequence ID" value="QED27104.1"/>
    <property type="molecule type" value="Genomic_DNA"/>
</dbReference>